<protein>
    <submittedName>
        <fullName evidence="1">Uncharacterized protein</fullName>
    </submittedName>
</protein>
<accession>A0AAV0JBJ0</accession>
<dbReference type="AlphaFoldDB" id="A0AAV0JBJ0"/>
<gene>
    <name evidence="1" type="ORF">LITE_LOCUS13495</name>
</gene>
<comment type="caution">
    <text evidence="1">The sequence shown here is derived from an EMBL/GenBank/DDBJ whole genome shotgun (WGS) entry which is preliminary data.</text>
</comment>
<sequence length="30" mass="3401">MAGEEAGEVADFFVFGLRRDGEDPERQRSE</sequence>
<dbReference type="Proteomes" id="UP001154282">
    <property type="component" value="Unassembled WGS sequence"/>
</dbReference>
<reference evidence="1" key="1">
    <citation type="submission" date="2022-08" db="EMBL/GenBank/DDBJ databases">
        <authorList>
            <person name="Gutierrez-Valencia J."/>
        </authorList>
    </citation>
    <scope>NUCLEOTIDE SEQUENCE</scope>
</reference>
<evidence type="ECO:0000313" key="1">
    <source>
        <dbReference type="EMBL" id="CAI0407217.1"/>
    </source>
</evidence>
<evidence type="ECO:0000313" key="2">
    <source>
        <dbReference type="Proteomes" id="UP001154282"/>
    </source>
</evidence>
<keyword evidence="2" id="KW-1185">Reference proteome</keyword>
<organism evidence="1 2">
    <name type="scientific">Linum tenue</name>
    <dbReference type="NCBI Taxonomy" id="586396"/>
    <lineage>
        <taxon>Eukaryota</taxon>
        <taxon>Viridiplantae</taxon>
        <taxon>Streptophyta</taxon>
        <taxon>Embryophyta</taxon>
        <taxon>Tracheophyta</taxon>
        <taxon>Spermatophyta</taxon>
        <taxon>Magnoliopsida</taxon>
        <taxon>eudicotyledons</taxon>
        <taxon>Gunneridae</taxon>
        <taxon>Pentapetalae</taxon>
        <taxon>rosids</taxon>
        <taxon>fabids</taxon>
        <taxon>Malpighiales</taxon>
        <taxon>Linaceae</taxon>
        <taxon>Linum</taxon>
    </lineage>
</organism>
<dbReference type="EMBL" id="CAMGYJ010000004">
    <property type="protein sequence ID" value="CAI0407217.1"/>
    <property type="molecule type" value="Genomic_DNA"/>
</dbReference>
<name>A0AAV0JBJ0_9ROSI</name>
<proteinExistence type="predicted"/>